<keyword evidence="6 7" id="KW-0472">Membrane</keyword>
<dbReference type="Gene3D" id="1.20.81.30">
    <property type="entry name" value="Type II secretion system (T2SS), domain F"/>
    <property type="match status" value="1"/>
</dbReference>
<dbReference type="AlphaFoldDB" id="A0A450VRU9"/>
<protein>
    <submittedName>
        <fullName evidence="11">Type II secretory pathway, component PulF</fullName>
    </submittedName>
</protein>
<evidence type="ECO:0000313" key="11">
    <source>
        <dbReference type="EMBL" id="VFK07485.1"/>
    </source>
</evidence>
<accession>A0A450VRU9</accession>
<evidence type="ECO:0000259" key="8">
    <source>
        <dbReference type="Pfam" id="PF00482"/>
    </source>
</evidence>
<dbReference type="InterPro" id="IPR003004">
    <property type="entry name" value="GspF/PilC"/>
</dbReference>
<keyword evidence="4 7" id="KW-0812">Transmembrane</keyword>
<sequence>MANYMNFADIMTAAAALGNQLAAGIPVQDALARMPQLQRKLAHVWEPIADAVRDGSPLSHQLEDVWPENMVSAVRAAELSGSLPEVFKRIEETLAIRKRIIGLAGQLIMPFLIILGAIGASIFYMIAVIPGIGRIAGPTSMEGNPVFRLSAIITDVYDNHWVMALLVMAATIAAIGSLLTRKEVQVWIQSQLDGIPLVNDAMRQLAFGLWANYLSAVDSAGGIDMPTKLRLTAPVLPEVYREGVLLVAEEVIRRGLRNAVDPDKQAENDPRRKWPFYITIAFLLAAEHGELAKELARATPPMLEDGFKKATLVFNIMNLLAMLIAAILIVIPVGTMYTTIGDMINKSM</sequence>
<organism evidence="11">
    <name type="scientific">Candidatus Kentrum sp. FM</name>
    <dbReference type="NCBI Taxonomy" id="2126340"/>
    <lineage>
        <taxon>Bacteria</taxon>
        <taxon>Pseudomonadati</taxon>
        <taxon>Pseudomonadota</taxon>
        <taxon>Gammaproteobacteria</taxon>
        <taxon>Candidatus Kentrum</taxon>
    </lineage>
</organism>
<dbReference type="InterPro" id="IPR018076">
    <property type="entry name" value="T2SS_GspF_dom"/>
</dbReference>
<name>A0A450VRU9_9GAMM</name>
<comment type="similarity">
    <text evidence="2">Belongs to the GSP F family.</text>
</comment>
<dbReference type="PANTHER" id="PTHR30012:SF0">
    <property type="entry name" value="TYPE II SECRETION SYSTEM PROTEIN F-RELATED"/>
    <property type="match status" value="1"/>
</dbReference>
<gene>
    <name evidence="10" type="ORF">BECKFM1743A_GA0114220_105642</name>
    <name evidence="11" type="ORF">BECKFM1743B_GA0114221_100419</name>
    <name evidence="9" type="ORF">BECKFM1743C_GA0114222_105254</name>
</gene>
<dbReference type="GO" id="GO:0005886">
    <property type="term" value="C:plasma membrane"/>
    <property type="evidence" value="ECO:0007669"/>
    <property type="project" value="UniProtKB-SubCell"/>
</dbReference>
<reference evidence="11" key="1">
    <citation type="submission" date="2019-02" db="EMBL/GenBank/DDBJ databases">
        <authorList>
            <person name="Gruber-Vodicka R. H."/>
            <person name="Seah K. B. B."/>
        </authorList>
    </citation>
    <scope>NUCLEOTIDE SEQUENCE</scope>
    <source>
        <strain evidence="10">BECK_BZ163</strain>
        <strain evidence="11">BECK_BZ164</strain>
        <strain evidence="9">BECK_BZ165</strain>
    </source>
</reference>
<evidence type="ECO:0000256" key="1">
    <source>
        <dbReference type="ARBA" id="ARBA00004651"/>
    </source>
</evidence>
<comment type="subcellular location">
    <subcellularLocation>
        <location evidence="1">Cell membrane</location>
        <topology evidence="1">Multi-pass membrane protein</topology>
    </subcellularLocation>
</comment>
<proteinExistence type="inferred from homology"/>
<feature type="transmembrane region" description="Helical" evidence="7">
    <location>
        <begin position="161"/>
        <end position="180"/>
    </location>
</feature>
<feature type="transmembrane region" description="Helical" evidence="7">
    <location>
        <begin position="107"/>
        <end position="132"/>
    </location>
</feature>
<keyword evidence="5 7" id="KW-1133">Transmembrane helix</keyword>
<dbReference type="EMBL" id="CAADEZ010000564">
    <property type="protein sequence ID" value="VFJ70858.1"/>
    <property type="molecule type" value="Genomic_DNA"/>
</dbReference>
<evidence type="ECO:0000256" key="4">
    <source>
        <dbReference type="ARBA" id="ARBA00022692"/>
    </source>
</evidence>
<feature type="domain" description="Type II secretion system protein GspF" evidence="8">
    <location>
        <begin position="16"/>
        <end position="130"/>
    </location>
</feature>
<evidence type="ECO:0000256" key="3">
    <source>
        <dbReference type="ARBA" id="ARBA00022475"/>
    </source>
</evidence>
<dbReference type="PANTHER" id="PTHR30012">
    <property type="entry name" value="GENERAL SECRETION PATHWAY PROTEIN"/>
    <property type="match status" value="1"/>
</dbReference>
<dbReference type="EMBL" id="CAADFA010000525">
    <property type="protein sequence ID" value="VFJ69522.1"/>
    <property type="molecule type" value="Genomic_DNA"/>
</dbReference>
<evidence type="ECO:0000256" key="7">
    <source>
        <dbReference type="SAM" id="Phobius"/>
    </source>
</evidence>
<evidence type="ECO:0000313" key="10">
    <source>
        <dbReference type="EMBL" id="VFJ70858.1"/>
    </source>
</evidence>
<keyword evidence="3" id="KW-1003">Cell membrane</keyword>
<evidence type="ECO:0000313" key="9">
    <source>
        <dbReference type="EMBL" id="VFJ69522.1"/>
    </source>
</evidence>
<evidence type="ECO:0000256" key="6">
    <source>
        <dbReference type="ARBA" id="ARBA00023136"/>
    </source>
</evidence>
<evidence type="ECO:0000256" key="2">
    <source>
        <dbReference type="ARBA" id="ARBA00005745"/>
    </source>
</evidence>
<dbReference type="EMBL" id="CAADFL010000041">
    <property type="protein sequence ID" value="VFK07485.1"/>
    <property type="molecule type" value="Genomic_DNA"/>
</dbReference>
<dbReference type="InterPro" id="IPR042094">
    <property type="entry name" value="T2SS_GspF_sf"/>
</dbReference>
<dbReference type="Pfam" id="PF00482">
    <property type="entry name" value="T2SSF"/>
    <property type="match status" value="1"/>
</dbReference>
<evidence type="ECO:0000256" key="5">
    <source>
        <dbReference type="ARBA" id="ARBA00022989"/>
    </source>
</evidence>
<feature type="transmembrane region" description="Helical" evidence="7">
    <location>
        <begin position="312"/>
        <end position="340"/>
    </location>
</feature>